<keyword evidence="6 8" id="KW-0472">Membrane</keyword>
<feature type="transmembrane region" description="Helical" evidence="8">
    <location>
        <begin position="277"/>
        <end position="296"/>
    </location>
</feature>
<keyword evidence="2" id="KW-1003">Cell membrane</keyword>
<protein>
    <recommendedName>
        <fullName evidence="11">Alpha-1,2-mannosyltransferase</fullName>
    </recommendedName>
</protein>
<keyword evidence="4 8" id="KW-0812">Transmembrane</keyword>
<evidence type="ECO:0000256" key="8">
    <source>
        <dbReference type="SAM" id="Phobius"/>
    </source>
</evidence>
<evidence type="ECO:0000256" key="4">
    <source>
        <dbReference type="ARBA" id="ARBA00022692"/>
    </source>
</evidence>
<dbReference type="RefSeq" id="WP_075726839.1">
    <property type="nucleotide sequence ID" value="NZ_CP009245.1"/>
</dbReference>
<organism evidence="9 10">
    <name type="scientific">Corynebacterium aquilae DSM 44791</name>
    <dbReference type="NCBI Taxonomy" id="1431546"/>
    <lineage>
        <taxon>Bacteria</taxon>
        <taxon>Bacillati</taxon>
        <taxon>Actinomycetota</taxon>
        <taxon>Actinomycetes</taxon>
        <taxon>Mycobacteriales</taxon>
        <taxon>Corynebacteriaceae</taxon>
        <taxon>Corynebacterium</taxon>
    </lineage>
</organism>
<reference evidence="9 10" key="1">
    <citation type="submission" date="2014-08" db="EMBL/GenBank/DDBJ databases">
        <title>Complete genome sequence of Corynebacterium aquilae S-613T(T) (=DSM 44791(T)), isolated from the choana of a healthy golden eagle.</title>
        <authorList>
            <person name="Ruckert C."/>
            <person name="Albersmeier A."/>
            <person name="Winkler A."/>
            <person name="Kalinowski J."/>
        </authorList>
    </citation>
    <scope>NUCLEOTIDE SEQUENCE [LARGE SCALE GENOMIC DNA]</scope>
    <source>
        <strain evidence="9 10">S-613</strain>
    </source>
</reference>
<evidence type="ECO:0008006" key="11">
    <source>
        <dbReference type="Google" id="ProtNLM"/>
    </source>
</evidence>
<sequence>MTSFAARNHTIARWLTRPFVAYLLGLAGIAGFFLFHPCPTGPGLCLSIRRVIDTGVYWAGARAFITGAPLYDVGFPTVGTTLPFTYPPSAALAFVPLTIFNQDTAGWVFSAVNLCWLAVILRMLLPQASPRLRAWLWCLALLADPVINTIGYGQINLALMALVLLDITRGRGLGRAQVLIKAIPPGMLIGVAAAIKLTPLIFVLVYLIRREPKAILGMIAGAGISIAAAAALRPSLTWTFYTNTIFHAGRIGDPAYALNVSARAIAVRATDNPTTQLLLWAVLCATTLLLVSWAGWRHRANPTTLTTIVALGGLIISPVSWAHHWVWLIAAAIVCWASARWLSVWIAIATIIAPTHDFLPRGNMVEYTYTAAQQLACAHYVILALIICLTLAIRGPEKPGTHCKNSSTSATNFMISKRNG</sequence>
<keyword evidence="5 8" id="KW-1133">Transmembrane helix</keyword>
<dbReference type="STRING" id="1431546.CAQU_08520"/>
<comment type="subcellular location">
    <subcellularLocation>
        <location evidence="1">Cell membrane</location>
        <topology evidence="1">Multi-pass membrane protein</topology>
    </subcellularLocation>
</comment>
<dbReference type="Pfam" id="PF09594">
    <property type="entry name" value="GT87"/>
    <property type="match status" value="1"/>
</dbReference>
<dbReference type="InterPro" id="IPR018584">
    <property type="entry name" value="GT87"/>
</dbReference>
<evidence type="ECO:0000256" key="6">
    <source>
        <dbReference type="ARBA" id="ARBA00023136"/>
    </source>
</evidence>
<feature type="transmembrane region" description="Helical" evidence="8">
    <location>
        <begin position="185"/>
        <end position="207"/>
    </location>
</feature>
<proteinExistence type="inferred from homology"/>
<gene>
    <name evidence="9" type="ORF">CAQU_08520</name>
</gene>
<evidence type="ECO:0000313" key="10">
    <source>
        <dbReference type="Proteomes" id="UP000185478"/>
    </source>
</evidence>
<accession>A0A1L7CH05</accession>
<dbReference type="AlphaFoldDB" id="A0A1L7CH05"/>
<evidence type="ECO:0000256" key="2">
    <source>
        <dbReference type="ARBA" id="ARBA00022475"/>
    </source>
</evidence>
<dbReference type="Proteomes" id="UP000185478">
    <property type="component" value="Chromosome"/>
</dbReference>
<feature type="transmembrane region" description="Helical" evidence="8">
    <location>
        <begin position="375"/>
        <end position="393"/>
    </location>
</feature>
<feature type="transmembrane region" description="Helical" evidence="8">
    <location>
        <begin position="137"/>
        <end position="165"/>
    </location>
</feature>
<evidence type="ECO:0000256" key="7">
    <source>
        <dbReference type="ARBA" id="ARBA00024033"/>
    </source>
</evidence>
<dbReference type="GO" id="GO:0005886">
    <property type="term" value="C:plasma membrane"/>
    <property type="evidence" value="ECO:0007669"/>
    <property type="project" value="UniProtKB-SubCell"/>
</dbReference>
<feature type="transmembrane region" description="Helical" evidence="8">
    <location>
        <begin position="105"/>
        <end position="125"/>
    </location>
</feature>
<keyword evidence="10" id="KW-1185">Reference proteome</keyword>
<feature type="transmembrane region" description="Helical" evidence="8">
    <location>
        <begin position="327"/>
        <end position="354"/>
    </location>
</feature>
<feature type="transmembrane region" description="Helical" evidence="8">
    <location>
        <begin position="214"/>
        <end position="232"/>
    </location>
</feature>
<evidence type="ECO:0000256" key="3">
    <source>
        <dbReference type="ARBA" id="ARBA00022679"/>
    </source>
</evidence>
<comment type="similarity">
    <text evidence="7">Belongs to the glycosyltransferase 87 family.</text>
</comment>
<keyword evidence="3" id="KW-0808">Transferase</keyword>
<dbReference type="OrthoDB" id="9774600at2"/>
<name>A0A1L7CH05_9CORY</name>
<evidence type="ECO:0000313" key="9">
    <source>
        <dbReference type="EMBL" id="APT85105.1"/>
    </source>
</evidence>
<dbReference type="GO" id="GO:0016758">
    <property type="term" value="F:hexosyltransferase activity"/>
    <property type="evidence" value="ECO:0007669"/>
    <property type="project" value="InterPro"/>
</dbReference>
<feature type="transmembrane region" description="Helical" evidence="8">
    <location>
        <begin position="303"/>
        <end position="321"/>
    </location>
</feature>
<dbReference type="KEGG" id="caqu:CAQU_08520"/>
<evidence type="ECO:0000256" key="5">
    <source>
        <dbReference type="ARBA" id="ARBA00022989"/>
    </source>
</evidence>
<feature type="transmembrane region" description="Helical" evidence="8">
    <location>
        <begin position="20"/>
        <end position="37"/>
    </location>
</feature>
<evidence type="ECO:0000256" key="1">
    <source>
        <dbReference type="ARBA" id="ARBA00004651"/>
    </source>
</evidence>
<dbReference type="EMBL" id="CP009245">
    <property type="protein sequence ID" value="APT85105.1"/>
    <property type="molecule type" value="Genomic_DNA"/>
</dbReference>